<dbReference type="Proteomes" id="UP001597063">
    <property type="component" value="Unassembled WGS sequence"/>
</dbReference>
<dbReference type="InterPro" id="IPR050091">
    <property type="entry name" value="PKS_NRPS_Biosynth_Enz"/>
</dbReference>
<dbReference type="PROSITE" id="PS50075">
    <property type="entry name" value="CARRIER"/>
    <property type="match status" value="1"/>
</dbReference>
<dbReference type="SUPFAM" id="SSF51735">
    <property type="entry name" value="NAD(P)-binding Rossmann-fold domains"/>
    <property type="match status" value="1"/>
</dbReference>
<dbReference type="SUPFAM" id="SSF47336">
    <property type="entry name" value="ACP-like"/>
    <property type="match status" value="1"/>
</dbReference>
<keyword evidence="2" id="KW-0597">Phosphoprotein</keyword>
<dbReference type="PROSITE" id="PS00012">
    <property type="entry name" value="PHOSPHOPANTETHEINE"/>
    <property type="match status" value="1"/>
</dbReference>
<dbReference type="SMART" id="SM01294">
    <property type="entry name" value="PKS_PP_betabranch"/>
    <property type="match status" value="1"/>
</dbReference>
<dbReference type="Gene3D" id="1.10.1200.10">
    <property type="entry name" value="ACP-like"/>
    <property type="match status" value="1"/>
</dbReference>
<dbReference type="SMART" id="SM00822">
    <property type="entry name" value="PKS_KR"/>
    <property type="match status" value="1"/>
</dbReference>
<dbReference type="InterPro" id="IPR036736">
    <property type="entry name" value="ACP-like_sf"/>
</dbReference>
<dbReference type="EMBL" id="JBHTGP010000024">
    <property type="protein sequence ID" value="MFD0690926.1"/>
    <property type="molecule type" value="Genomic_DNA"/>
</dbReference>
<protein>
    <submittedName>
        <fullName evidence="5">Beta-ketoacyl reductase</fullName>
    </submittedName>
</protein>
<reference evidence="6" key="1">
    <citation type="journal article" date="2019" name="Int. J. Syst. Evol. Microbiol.">
        <title>The Global Catalogue of Microorganisms (GCM) 10K type strain sequencing project: providing services to taxonomists for standard genome sequencing and annotation.</title>
        <authorList>
            <consortium name="The Broad Institute Genomics Platform"/>
            <consortium name="The Broad Institute Genome Sequencing Center for Infectious Disease"/>
            <person name="Wu L."/>
            <person name="Ma J."/>
        </authorList>
    </citation>
    <scope>NUCLEOTIDE SEQUENCE [LARGE SCALE GENOMIC DNA]</scope>
    <source>
        <strain evidence="6">JCM 9371</strain>
    </source>
</reference>
<feature type="non-terminal residue" evidence="5">
    <location>
        <position position="1"/>
    </location>
</feature>
<keyword evidence="6" id="KW-1185">Reference proteome</keyword>
<dbReference type="Pfam" id="PF08659">
    <property type="entry name" value="KR"/>
    <property type="match status" value="1"/>
</dbReference>
<organism evidence="5 6">
    <name type="scientific">Actinomadura fibrosa</name>
    <dbReference type="NCBI Taxonomy" id="111802"/>
    <lineage>
        <taxon>Bacteria</taxon>
        <taxon>Bacillati</taxon>
        <taxon>Actinomycetota</taxon>
        <taxon>Actinomycetes</taxon>
        <taxon>Streptosporangiales</taxon>
        <taxon>Thermomonosporaceae</taxon>
        <taxon>Actinomadura</taxon>
    </lineage>
</organism>
<comment type="caution">
    <text evidence="5">The sequence shown here is derived from an EMBL/GenBank/DDBJ whole genome shotgun (WGS) entry which is preliminary data.</text>
</comment>
<evidence type="ECO:0000259" key="4">
    <source>
        <dbReference type="PROSITE" id="PS50075"/>
    </source>
</evidence>
<dbReference type="InterPro" id="IPR020806">
    <property type="entry name" value="PKS_PP-bd"/>
</dbReference>
<dbReference type="Pfam" id="PF00550">
    <property type="entry name" value="PP-binding"/>
    <property type="match status" value="1"/>
</dbReference>
<evidence type="ECO:0000256" key="1">
    <source>
        <dbReference type="ARBA" id="ARBA00022450"/>
    </source>
</evidence>
<accession>A0ABW2Y3S7</accession>
<evidence type="ECO:0000313" key="6">
    <source>
        <dbReference type="Proteomes" id="UP001597063"/>
    </source>
</evidence>
<dbReference type="InterPro" id="IPR057326">
    <property type="entry name" value="KR_dom"/>
</dbReference>
<keyword evidence="3" id="KW-0808">Transferase</keyword>
<evidence type="ECO:0000256" key="2">
    <source>
        <dbReference type="ARBA" id="ARBA00022553"/>
    </source>
</evidence>
<dbReference type="PANTHER" id="PTHR43775">
    <property type="entry name" value="FATTY ACID SYNTHASE"/>
    <property type="match status" value="1"/>
</dbReference>
<dbReference type="InterPro" id="IPR036291">
    <property type="entry name" value="NAD(P)-bd_dom_sf"/>
</dbReference>
<dbReference type="InterPro" id="IPR013968">
    <property type="entry name" value="PKS_KR"/>
</dbReference>
<evidence type="ECO:0000313" key="5">
    <source>
        <dbReference type="EMBL" id="MFD0690926.1"/>
    </source>
</evidence>
<name>A0ABW2Y3S7_9ACTN</name>
<sequence length="360" mass="38369">QTLTHIPTDQPLTTVIHAAGVSKYVPISDLTPAGLDEVLRPKAHAAAHLHELIAEHPVTAFLMFSSGAGSWGSGQQGAYAAANHYLDALAEHRRSQQRPATSVAWGLWGDIGMAAEEESVAYLSRFGLRPIHPDLATRALHHAVSTGTTTLTVADIDWTLFTPTFTAARPAPLLDDLPENRQPATAPSGTVSTPLAEELAQAPAAQREQILLQHVQAQAAATLGLPSRDAVPPHKPFQELGFDSLTAVQLRNQLNASTGLRLPATVVFDRPTPQELADHLRGEMVGGDAPDEGSILAELDRWDAACAAGEVDAAARRRIAARMRSLLAAWTGDPDASRGDLETATADDMFDLIAREFGKS</sequence>
<dbReference type="SMART" id="SM00823">
    <property type="entry name" value="PKS_PP"/>
    <property type="match status" value="1"/>
</dbReference>
<dbReference type="InterPro" id="IPR009081">
    <property type="entry name" value="PP-bd_ACP"/>
</dbReference>
<feature type="domain" description="Carrier" evidence="4">
    <location>
        <begin position="209"/>
        <end position="284"/>
    </location>
</feature>
<gene>
    <name evidence="5" type="ORF">ACFQZM_40995</name>
</gene>
<dbReference type="InterPro" id="IPR006162">
    <property type="entry name" value="Ppantetheine_attach_site"/>
</dbReference>
<keyword evidence="1" id="KW-0596">Phosphopantetheine</keyword>
<dbReference type="PANTHER" id="PTHR43775:SF51">
    <property type="entry name" value="INACTIVE PHENOLPHTHIOCEROL SYNTHESIS POLYKETIDE SYNTHASE TYPE I PKS1-RELATED"/>
    <property type="match status" value="1"/>
</dbReference>
<dbReference type="Gene3D" id="3.40.50.720">
    <property type="entry name" value="NAD(P)-binding Rossmann-like Domain"/>
    <property type="match status" value="1"/>
</dbReference>
<proteinExistence type="predicted"/>
<dbReference type="RefSeq" id="WP_378325557.1">
    <property type="nucleotide sequence ID" value="NZ_JBHTGP010000024.1"/>
</dbReference>
<evidence type="ECO:0000256" key="3">
    <source>
        <dbReference type="ARBA" id="ARBA00022679"/>
    </source>
</evidence>